<keyword evidence="3 5" id="KW-0396">Initiation factor</keyword>
<organism evidence="11 12">
    <name type="scientific">Miniimonas arenae</name>
    <dbReference type="NCBI Taxonomy" id="676201"/>
    <lineage>
        <taxon>Bacteria</taxon>
        <taxon>Bacillati</taxon>
        <taxon>Actinomycetota</taxon>
        <taxon>Actinomycetes</taxon>
        <taxon>Micrococcales</taxon>
        <taxon>Beutenbergiaceae</taxon>
        <taxon>Miniimonas</taxon>
    </lineage>
</organism>
<proteinExistence type="inferred from homology"/>
<comment type="caution">
    <text evidence="11">The sequence shown here is derived from an EMBL/GenBank/DDBJ whole genome shotgun (WGS) entry which is preliminary data.</text>
</comment>
<evidence type="ECO:0000256" key="8">
    <source>
        <dbReference type="SAM" id="MobiDB-lite"/>
    </source>
</evidence>
<keyword evidence="2 5" id="KW-0963">Cytoplasm</keyword>
<dbReference type="SUPFAM" id="SSF54364">
    <property type="entry name" value="Translation initiation factor IF3, N-terminal domain"/>
    <property type="match status" value="1"/>
</dbReference>
<dbReference type="PANTHER" id="PTHR10938:SF0">
    <property type="entry name" value="TRANSLATION INITIATION FACTOR IF-3, MITOCHONDRIAL"/>
    <property type="match status" value="1"/>
</dbReference>
<protein>
    <recommendedName>
        <fullName evidence="5 6">Translation initiation factor IF-3</fullName>
    </recommendedName>
</protein>
<dbReference type="Gene3D" id="3.30.110.10">
    <property type="entry name" value="Translation initiation factor 3 (IF-3), C-terminal domain"/>
    <property type="match status" value="1"/>
</dbReference>
<feature type="region of interest" description="Disordered" evidence="8">
    <location>
        <begin position="165"/>
        <end position="336"/>
    </location>
</feature>
<gene>
    <name evidence="5" type="primary">infC</name>
    <name evidence="11" type="ORF">FH969_00105</name>
</gene>
<keyword evidence="4 5" id="KW-0648">Protein biosynthesis</keyword>
<dbReference type="InterPro" id="IPR019814">
    <property type="entry name" value="Translation_initiation_fac_3_N"/>
</dbReference>
<accession>A0A5C5BFF9</accession>
<dbReference type="OrthoDB" id="9806014at2"/>
<dbReference type="EMBL" id="VENP01000001">
    <property type="protein sequence ID" value="TNU77369.1"/>
    <property type="molecule type" value="Genomic_DNA"/>
</dbReference>
<feature type="compositionally biased region" description="Low complexity" evidence="8">
    <location>
        <begin position="201"/>
        <end position="246"/>
    </location>
</feature>
<dbReference type="Gene3D" id="3.10.20.80">
    <property type="entry name" value="Translation initiation factor 3 (IF-3), N-terminal domain"/>
    <property type="match status" value="1"/>
</dbReference>
<evidence type="ECO:0000256" key="2">
    <source>
        <dbReference type="ARBA" id="ARBA00022490"/>
    </source>
</evidence>
<feature type="compositionally biased region" description="Basic and acidic residues" evidence="8">
    <location>
        <begin position="169"/>
        <end position="189"/>
    </location>
</feature>
<dbReference type="Proteomes" id="UP000313849">
    <property type="component" value="Unassembled WGS sequence"/>
</dbReference>
<dbReference type="FunFam" id="3.10.20.80:FF:000001">
    <property type="entry name" value="Translation initiation factor IF-3"/>
    <property type="match status" value="1"/>
</dbReference>
<dbReference type="SUPFAM" id="SSF55200">
    <property type="entry name" value="Translation initiation factor IF3, C-terminal domain"/>
    <property type="match status" value="1"/>
</dbReference>
<dbReference type="PANTHER" id="PTHR10938">
    <property type="entry name" value="TRANSLATION INITIATION FACTOR IF-3"/>
    <property type="match status" value="1"/>
</dbReference>
<evidence type="ECO:0000259" key="9">
    <source>
        <dbReference type="Pfam" id="PF00707"/>
    </source>
</evidence>
<evidence type="ECO:0000256" key="3">
    <source>
        <dbReference type="ARBA" id="ARBA00022540"/>
    </source>
</evidence>
<comment type="subunit">
    <text evidence="5 7">Monomer.</text>
</comment>
<dbReference type="Pfam" id="PF05198">
    <property type="entry name" value="IF3_N"/>
    <property type="match status" value="1"/>
</dbReference>
<dbReference type="GO" id="GO:0043022">
    <property type="term" value="F:ribosome binding"/>
    <property type="evidence" value="ECO:0007669"/>
    <property type="project" value="TreeGrafter"/>
</dbReference>
<dbReference type="InterPro" id="IPR019815">
    <property type="entry name" value="Translation_initiation_fac_3_C"/>
</dbReference>
<dbReference type="InterPro" id="IPR036788">
    <property type="entry name" value="T_IF-3_C_sf"/>
</dbReference>
<feature type="domain" description="Translation initiation factor 3 C-terminal" evidence="9">
    <location>
        <begin position="83"/>
        <end position="166"/>
    </location>
</feature>
<evidence type="ECO:0000256" key="5">
    <source>
        <dbReference type="HAMAP-Rule" id="MF_00080"/>
    </source>
</evidence>
<dbReference type="NCBIfam" id="TIGR00168">
    <property type="entry name" value="infC"/>
    <property type="match status" value="1"/>
</dbReference>
<evidence type="ECO:0000256" key="6">
    <source>
        <dbReference type="NCBIfam" id="TIGR00168"/>
    </source>
</evidence>
<feature type="compositionally biased region" description="Low complexity" evidence="8">
    <location>
        <begin position="293"/>
        <end position="311"/>
    </location>
</feature>
<feature type="compositionally biased region" description="Pro residues" evidence="8">
    <location>
        <begin position="312"/>
        <end position="336"/>
    </location>
</feature>
<name>A0A5C5BFF9_9MICO</name>
<comment type="similarity">
    <text evidence="1 5 7">Belongs to the IF-3 family.</text>
</comment>
<evidence type="ECO:0000256" key="7">
    <source>
        <dbReference type="RuleBase" id="RU000646"/>
    </source>
</evidence>
<sequence>MSEPRINERIRVPEVRLVGPNGEQVGIVRVEDALRLAEEADLDLVEVAPDARPPVCKLMDFGKFKYETAQKARDARRNQANTVLKEIRFRLKIDPHDYGTKKGHVERFLKAGDKVKVMIMFRGREQSRPEMGMRLLQRLAEDVSELGTVESSPRLDGRNMTMVIAPTKRKADAIQEQRKARAERTREDAPVASPADGDRSAAAAPAPEPESVVEAPAAEQVAETATPATVEAPAAPAETRAEAVAPQGDDVEEVAEVSEPAPVSAPAKASAPAAKAPAAPRPATPRPAPRPASRPSEQAGTASTTSSAAPRPQAPRPAAPKPGAPRPARPAPRPKS</sequence>
<dbReference type="InterPro" id="IPR001288">
    <property type="entry name" value="Translation_initiation_fac_3"/>
</dbReference>
<dbReference type="GO" id="GO:0016020">
    <property type="term" value="C:membrane"/>
    <property type="evidence" value="ECO:0007669"/>
    <property type="project" value="TreeGrafter"/>
</dbReference>
<comment type="subcellular location">
    <subcellularLocation>
        <location evidence="5 7">Cytoplasm</location>
    </subcellularLocation>
</comment>
<evidence type="ECO:0000313" key="11">
    <source>
        <dbReference type="EMBL" id="TNU77369.1"/>
    </source>
</evidence>
<reference evidence="11 12" key="1">
    <citation type="submission" date="2019-06" db="EMBL/GenBank/DDBJ databases">
        <title>Draft genome sequence of Miniimonas arenae KCTC 19750T isolated from sea sand.</title>
        <authorList>
            <person name="Park S.-J."/>
        </authorList>
    </citation>
    <scope>NUCLEOTIDE SEQUENCE [LARGE SCALE GENOMIC DNA]</scope>
    <source>
        <strain evidence="11 12">KCTC 19750</strain>
    </source>
</reference>
<feature type="compositionally biased region" description="Low complexity" evidence="8">
    <location>
        <begin position="257"/>
        <end position="278"/>
    </location>
</feature>
<evidence type="ECO:0000313" key="12">
    <source>
        <dbReference type="Proteomes" id="UP000313849"/>
    </source>
</evidence>
<comment type="function">
    <text evidence="5 7">IF-3 binds to the 30S ribosomal subunit and shifts the equilibrium between 70S ribosomes and their 50S and 30S subunits in favor of the free subunits, thus enhancing the availability of 30S subunits on which protein synthesis initiation begins.</text>
</comment>
<feature type="domain" description="Translation initiation factor 3 N-terminal" evidence="10">
    <location>
        <begin position="6"/>
        <end position="75"/>
    </location>
</feature>
<keyword evidence="12" id="KW-1185">Reference proteome</keyword>
<dbReference type="InterPro" id="IPR036787">
    <property type="entry name" value="T_IF-3_N_sf"/>
</dbReference>
<evidence type="ECO:0000259" key="10">
    <source>
        <dbReference type="Pfam" id="PF05198"/>
    </source>
</evidence>
<dbReference type="GO" id="GO:0005829">
    <property type="term" value="C:cytosol"/>
    <property type="evidence" value="ECO:0007669"/>
    <property type="project" value="TreeGrafter"/>
</dbReference>
<dbReference type="GO" id="GO:0003743">
    <property type="term" value="F:translation initiation factor activity"/>
    <property type="evidence" value="ECO:0007669"/>
    <property type="project" value="UniProtKB-UniRule"/>
</dbReference>
<dbReference type="GO" id="GO:0032790">
    <property type="term" value="P:ribosome disassembly"/>
    <property type="evidence" value="ECO:0007669"/>
    <property type="project" value="TreeGrafter"/>
</dbReference>
<dbReference type="FunFam" id="3.30.110.10:FF:000002">
    <property type="entry name" value="Translation initiation factor IF-3"/>
    <property type="match status" value="1"/>
</dbReference>
<feature type="compositionally biased region" description="Pro residues" evidence="8">
    <location>
        <begin position="279"/>
        <end position="292"/>
    </location>
</feature>
<dbReference type="PROSITE" id="PS00938">
    <property type="entry name" value="IF3"/>
    <property type="match status" value="1"/>
</dbReference>
<dbReference type="HAMAP" id="MF_00080">
    <property type="entry name" value="IF_3"/>
    <property type="match status" value="1"/>
</dbReference>
<dbReference type="InterPro" id="IPR019813">
    <property type="entry name" value="Translation_initiation_fac3_CS"/>
</dbReference>
<dbReference type="Pfam" id="PF00707">
    <property type="entry name" value="IF3_C"/>
    <property type="match status" value="1"/>
</dbReference>
<dbReference type="AlphaFoldDB" id="A0A5C5BFF9"/>
<evidence type="ECO:0000256" key="1">
    <source>
        <dbReference type="ARBA" id="ARBA00005439"/>
    </source>
</evidence>
<evidence type="ECO:0000256" key="4">
    <source>
        <dbReference type="ARBA" id="ARBA00022917"/>
    </source>
</evidence>